<dbReference type="InterPro" id="IPR013216">
    <property type="entry name" value="Methyltransf_11"/>
</dbReference>
<dbReference type="PANTHER" id="PTHR44068:SF11">
    <property type="entry name" value="GERANYL DIPHOSPHATE 2-C-METHYLTRANSFERASE"/>
    <property type="match status" value="1"/>
</dbReference>
<dbReference type="PANTHER" id="PTHR44068">
    <property type="entry name" value="ZGC:194242"/>
    <property type="match status" value="1"/>
</dbReference>
<dbReference type="SUPFAM" id="SSF53335">
    <property type="entry name" value="S-adenosyl-L-methionine-dependent methyltransferases"/>
    <property type="match status" value="1"/>
</dbReference>
<sequence>MEHYHRHLSIDTLLERLRNAYPQGADAWQLAPVDQLHTGGIRASLSLCERVQRLGSRCILDIGAGSGGLLHLLAQLPDTRVVGIDLCHAYNRLNRGLGDIRRQSRAPALCTGDAAALPFADQAFDTLVMQHSLLNMPDSAGVLRECARVLEPGGHLLLHELVQGRSPGPLHYPVPWADSPRDSHLEDSSRLQQRLLCAGFEIIECRDLTANTLDWRQRQQTKERDPARAAKAPVSPRWILGPDFPQRADNLLRNLCDGRVAAIELLARLPA</sequence>
<keyword evidence="3" id="KW-0489">Methyltransferase</keyword>
<protein>
    <submittedName>
        <fullName evidence="3">Type 11 methyltransferase</fullName>
    </submittedName>
</protein>
<dbReference type="RefSeq" id="WP_188860446.1">
    <property type="nucleotide sequence ID" value="NZ_BMLT01000004.1"/>
</dbReference>
<dbReference type="InterPro" id="IPR050447">
    <property type="entry name" value="Erg6_SMT_methyltransf"/>
</dbReference>
<feature type="domain" description="Methyltransferase type 11" evidence="2">
    <location>
        <begin position="60"/>
        <end position="157"/>
    </location>
</feature>
<dbReference type="GO" id="GO:0032259">
    <property type="term" value="P:methylation"/>
    <property type="evidence" value="ECO:0007669"/>
    <property type="project" value="UniProtKB-KW"/>
</dbReference>
<dbReference type="Pfam" id="PF08241">
    <property type="entry name" value="Methyltransf_11"/>
    <property type="match status" value="1"/>
</dbReference>
<evidence type="ECO:0000313" key="4">
    <source>
        <dbReference type="Proteomes" id="UP000599578"/>
    </source>
</evidence>
<dbReference type="Gene3D" id="3.40.50.150">
    <property type="entry name" value="Vaccinia Virus protein VP39"/>
    <property type="match status" value="1"/>
</dbReference>
<reference evidence="3 4" key="1">
    <citation type="journal article" date="2014" name="Int. J. Syst. Evol. Microbiol.">
        <title>Complete genome sequence of Corynebacterium casei LMG S-19264T (=DSM 44701T), isolated from a smear-ripened cheese.</title>
        <authorList>
            <consortium name="US DOE Joint Genome Institute (JGI-PGF)"/>
            <person name="Walter F."/>
            <person name="Albersmeier A."/>
            <person name="Kalinowski J."/>
            <person name="Ruckert C."/>
        </authorList>
    </citation>
    <scope>NUCLEOTIDE SEQUENCE [LARGE SCALE GENOMIC DNA]</scope>
    <source>
        <strain evidence="3 4">CGMCC 1.7286</strain>
    </source>
</reference>
<dbReference type="GO" id="GO:0008757">
    <property type="term" value="F:S-adenosylmethionine-dependent methyltransferase activity"/>
    <property type="evidence" value="ECO:0007669"/>
    <property type="project" value="InterPro"/>
</dbReference>
<evidence type="ECO:0000313" key="3">
    <source>
        <dbReference type="EMBL" id="GGO81309.1"/>
    </source>
</evidence>
<dbReference type="Proteomes" id="UP000599578">
    <property type="component" value="Unassembled WGS sequence"/>
</dbReference>
<gene>
    <name evidence="3" type="ORF">GCM10011348_20040</name>
</gene>
<proteinExistence type="predicted"/>
<dbReference type="InterPro" id="IPR029063">
    <property type="entry name" value="SAM-dependent_MTases_sf"/>
</dbReference>
<name>A0A917ZG24_9GAMM</name>
<evidence type="ECO:0000256" key="1">
    <source>
        <dbReference type="ARBA" id="ARBA00022679"/>
    </source>
</evidence>
<dbReference type="EMBL" id="BMLT01000004">
    <property type="protein sequence ID" value="GGO81309.1"/>
    <property type="molecule type" value="Genomic_DNA"/>
</dbReference>
<evidence type="ECO:0000259" key="2">
    <source>
        <dbReference type="Pfam" id="PF08241"/>
    </source>
</evidence>
<dbReference type="AlphaFoldDB" id="A0A917ZG24"/>
<accession>A0A917ZG24</accession>
<keyword evidence="1" id="KW-0808">Transferase</keyword>
<dbReference type="CDD" id="cd02440">
    <property type="entry name" value="AdoMet_MTases"/>
    <property type="match status" value="1"/>
</dbReference>
<comment type="caution">
    <text evidence="3">The sequence shown here is derived from an EMBL/GenBank/DDBJ whole genome shotgun (WGS) entry which is preliminary data.</text>
</comment>
<organism evidence="3 4">
    <name type="scientific">Marinobacterium nitratireducens</name>
    <dbReference type="NCBI Taxonomy" id="518897"/>
    <lineage>
        <taxon>Bacteria</taxon>
        <taxon>Pseudomonadati</taxon>
        <taxon>Pseudomonadota</taxon>
        <taxon>Gammaproteobacteria</taxon>
        <taxon>Oceanospirillales</taxon>
        <taxon>Oceanospirillaceae</taxon>
        <taxon>Marinobacterium</taxon>
    </lineage>
</organism>
<keyword evidence="4" id="KW-1185">Reference proteome</keyword>